<dbReference type="SUPFAM" id="SSF51230">
    <property type="entry name" value="Single hybrid motif"/>
    <property type="match status" value="1"/>
</dbReference>
<dbReference type="InterPro" id="IPR045257">
    <property type="entry name" value="E2/Pdx1"/>
</dbReference>
<dbReference type="SUPFAM" id="SSF47005">
    <property type="entry name" value="Peripheral subunit-binding domain of 2-oxo acid dehydrogenase complex"/>
    <property type="match status" value="1"/>
</dbReference>
<evidence type="ECO:0000256" key="2">
    <source>
        <dbReference type="ARBA" id="ARBA00007317"/>
    </source>
</evidence>
<comment type="caution">
    <text evidence="9">The sequence shown here is derived from an EMBL/GenBank/DDBJ whole genome shotgun (WGS) entry which is preliminary data.</text>
</comment>
<dbReference type="EC" id="2.3.1.12" evidence="3"/>
<sequence length="385" mass="40476">MTEGSIARWLKKEGETVKAGELLAEIETDKAVVEFAANDSGVLGRILVPDGAQSVPVGQVIALLLQAGEDASAPAPAATVTAPQEKKPAVAMAPAAIPSSAPASGRIFASPLARRIAAQGQIDLARIKGSGPRGRIVKRDVEGAATALPATVAAASATAAYQEIPNNSMRRMIARRLTEAKQSIPHFYLSIDCAIDALLAMRKELNEFSDAARLSVNDFVIKAAALALKQLPEVNASWTEAAIRRYHSIDVSVAVSTPAGLITPIIRNAERKGLAQISGEMKDLAERGRMGKLLAEEYQGGGFTISNLGMYGIREFAAIINPPQSCILAVGAGEARPVVKDGALAIATMMTCTLSADHRVVDGALGAEYLAAFRKLIEHPLNMLL</sequence>
<dbReference type="Pfam" id="PF02817">
    <property type="entry name" value="E3_binding"/>
    <property type="match status" value="1"/>
</dbReference>
<dbReference type="Pfam" id="PF00364">
    <property type="entry name" value="Biotin_lipoyl"/>
    <property type="match status" value="1"/>
</dbReference>
<dbReference type="SUPFAM" id="SSF52777">
    <property type="entry name" value="CoA-dependent acyltransferases"/>
    <property type="match status" value="1"/>
</dbReference>
<dbReference type="Gene3D" id="4.10.320.10">
    <property type="entry name" value="E3-binding domain"/>
    <property type="match status" value="1"/>
</dbReference>
<name>A0A1J5S5X4_9ZZZZ</name>
<dbReference type="InterPro" id="IPR036625">
    <property type="entry name" value="E3-bd_dom_sf"/>
</dbReference>
<evidence type="ECO:0000256" key="3">
    <source>
        <dbReference type="ARBA" id="ARBA00013114"/>
    </source>
</evidence>
<keyword evidence="4 9" id="KW-0808">Transferase</keyword>
<keyword evidence="6 9" id="KW-0012">Acyltransferase</keyword>
<dbReference type="GO" id="GO:0004742">
    <property type="term" value="F:dihydrolipoyllysine-residue acetyltransferase activity"/>
    <property type="evidence" value="ECO:0007669"/>
    <property type="project" value="UniProtKB-EC"/>
</dbReference>
<dbReference type="Gene3D" id="3.30.559.10">
    <property type="entry name" value="Chloramphenicol acetyltransferase-like domain"/>
    <property type="match status" value="1"/>
</dbReference>
<dbReference type="InterPro" id="IPR023213">
    <property type="entry name" value="CAT-like_dom_sf"/>
</dbReference>
<gene>
    <name evidence="9" type="primary">pdhC_3</name>
    <name evidence="9" type="ORF">GALL_143810</name>
</gene>
<dbReference type="FunFam" id="3.30.559.10:FF:000003">
    <property type="entry name" value="Acetyltransferase component of pyruvate dehydrogenase complex"/>
    <property type="match status" value="1"/>
</dbReference>
<proteinExistence type="inferred from homology"/>
<evidence type="ECO:0000313" key="9">
    <source>
        <dbReference type="EMBL" id="OIR03522.1"/>
    </source>
</evidence>
<dbReference type="AlphaFoldDB" id="A0A1J5S5X4"/>
<evidence type="ECO:0000259" key="7">
    <source>
        <dbReference type="PROSITE" id="PS50968"/>
    </source>
</evidence>
<dbReference type="InterPro" id="IPR006257">
    <property type="entry name" value="LAT1"/>
</dbReference>
<accession>A0A1J5S5X4</accession>
<comment type="cofactor">
    <cofactor evidence="1">
        <name>(R)-lipoate</name>
        <dbReference type="ChEBI" id="CHEBI:83088"/>
    </cofactor>
</comment>
<evidence type="ECO:0000256" key="6">
    <source>
        <dbReference type="ARBA" id="ARBA00023315"/>
    </source>
</evidence>
<dbReference type="CDD" id="cd06849">
    <property type="entry name" value="lipoyl_domain"/>
    <property type="match status" value="1"/>
</dbReference>
<protein>
    <recommendedName>
        <fullName evidence="3">dihydrolipoyllysine-residue acetyltransferase</fullName>
        <ecNumber evidence="3">2.3.1.12</ecNumber>
    </recommendedName>
</protein>
<dbReference type="Gene3D" id="2.40.50.100">
    <property type="match status" value="1"/>
</dbReference>
<dbReference type="PROSITE" id="PS51826">
    <property type="entry name" value="PSBD"/>
    <property type="match status" value="1"/>
</dbReference>
<dbReference type="EMBL" id="MLJW01000065">
    <property type="protein sequence ID" value="OIR03522.1"/>
    <property type="molecule type" value="Genomic_DNA"/>
</dbReference>
<dbReference type="GO" id="GO:0006086">
    <property type="term" value="P:pyruvate decarboxylation to acetyl-CoA"/>
    <property type="evidence" value="ECO:0007669"/>
    <property type="project" value="InterPro"/>
</dbReference>
<dbReference type="PROSITE" id="PS50968">
    <property type="entry name" value="BIOTINYL_LIPOYL"/>
    <property type="match status" value="1"/>
</dbReference>
<feature type="domain" description="Lipoyl-binding" evidence="7">
    <location>
        <begin position="1"/>
        <end position="65"/>
    </location>
</feature>
<keyword evidence="5" id="KW-0450">Lipoyl</keyword>
<evidence type="ECO:0000256" key="4">
    <source>
        <dbReference type="ARBA" id="ARBA00022679"/>
    </source>
</evidence>
<dbReference type="PANTHER" id="PTHR23151">
    <property type="entry name" value="DIHYDROLIPOAMIDE ACETYL/SUCCINYL-TRANSFERASE-RELATED"/>
    <property type="match status" value="1"/>
</dbReference>
<reference evidence="9" key="1">
    <citation type="submission" date="2016-10" db="EMBL/GenBank/DDBJ databases">
        <title>Sequence of Gallionella enrichment culture.</title>
        <authorList>
            <person name="Poehlein A."/>
            <person name="Muehling M."/>
            <person name="Daniel R."/>
        </authorList>
    </citation>
    <scope>NUCLEOTIDE SEQUENCE</scope>
</reference>
<dbReference type="InterPro" id="IPR004167">
    <property type="entry name" value="PSBD"/>
</dbReference>
<dbReference type="PANTHER" id="PTHR23151:SF90">
    <property type="entry name" value="DIHYDROLIPOYLLYSINE-RESIDUE ACETYLTRANSFERASE COMPONENT OF PYRUVATE DEHYDROGENASE COMPLEX, MITOCHONDRIAL-RELATED"/>
    <property type="match status" value="1"/>
</dbReference>
<dbReference type="InterPro" id="IPR011053">
    <property type="entry name" value="Single_hybrid_motif"/>
</dbReference>
<evidence type="ECO:0000256" key="5">
    <source>
        <dbReference type="ARBA" id="ARBA00022823"/>
    </source>
</evidence>
<keyword evidence="9" id="KW-0670">Pyruvate</keyword>
<evidence type="ECO:0000259" key="8">
    <source>
        <dbReference type="PROSITE" id="PS51826"/>
    </source>
</evidence>
<dbReference type="PROSITE" id="PS00189">
    <property type="entry name" value="LIPOYL"/>
    <property type="match status" value="1"/>
</dbReference>
<feature type="domain" description="Peripheral subunit-binding (PSBD)" evidence="8">
    <location>
        <begin position="108"/>
        <end position="145"/>
    </location>
</feature>
<dbReference type="InterPro" id="IPR001078">
    <property type="entry name" value="2-oxoacid_DH_actylTfrase"/>
</dbReference>
<dbReference type="Pfam" id="PF00198">
    <property type="entry name" value="2-oxoacid_dh"/>
    <property type="match status" value="1"/>
</dbReference>
<comment type="similarity">
    <text evidence="2">Belongs to the 2-oxoacid dehydrogenase family.</text>
</comment>
<dbReference type="NCBIfam" id="TIGR01349">
    <property type="entry name" value="PDHac_trf_mito"/>
    <property type="match status" value="1"/>
</dbReference>
<organism evidence="9">
    <name type="scientific">mine drainage metagenome</name>
    <dbReference type="NCBI Taxonomy" id="410659"/>
    <lineage>
        <taxon>unclassified sequences</taxon>
        <taxon>metagenomes</taxon>
        <taxon>ecological metagenomes</taxon>
    </lineage>
</organism>
<dbReference type="GO" id="GO:0045254">
    <property type="term" value="C:pyruvate dehydrogenase complex"/>
    <property type="evidence" value="ECO:0007669"/>
    <property type="project" value="InterPro"/>
</dbReference>
<dbReference type="InterPro" id="IPR003016">
    <property type="entry name" value="2-oxoA_DH_lipoyl-BS"/>
</dbReference>
<evidence type="ECO:0000256" key="1">
    <source>
        <dbReference type="ARBA" id="ARBA00001938"/>
    </source>
</evidence>
<dbReference type="InterPro" id="IPR000089">
    <property type="entry name" value="Biotin_lipoyl"/>
</dbReference>